<keyword evidence="4 7" id="KW-0812">Transmembrane</keyword>
<feature type="transmembrane region" description="Helical" evidence="7">
    <location>
        <begin position="20"/>
        <end position="40"/>
    </location>
</feature>
<dbReference type="Pfam" id="PF03176">
    <property type="entry name" value="MMPL"/>
    <property type="match status" value="2"/>
</dbReference>
<dbReference type="Proteomes" id="UP001232343">
    <property type="component" value="Unassembled WGS sequence"/>
</dbReference>
<evidence type="ECO:0000256" key="3">
    <source>
        <dbReference type="ARBA" id="ARBA00022475"/>
    </source>
</evidence>
<proteinExistence type="inferred from homology"/>
<dbReference type="InterPro" id="IPR050545">
    <property type="entry name" value="Mycobact_MmpL"/>
</dbReference>
<feature type="transmembrane region" description="Helical" evidence="7">
    <location>
        <begin position="621"/>
        <end position="640"/>
    </location>
</feature>
<feature type="transmembrane region" description="Helical" evidence="7">
    <location>
        <begin position="302"/>
        <end position="325"/>
    </location>
</feature>
<name>A0ABU0D6J5_9BACI</name>
<reference evidence="9 10" key="1">
    <citation type="submission" date="2023-07" db="EMBL/GenBank/DDBJ databases">
        <title>Genomic Encyclopedia of Type Strains, Phase IV (KMG-IV): sequencing the most valuable type-strain genomes for metagenomic binning, comparative biology and taxonomic classification.</title>
        <authorList>
            <person name="Goeker M."/>
        </authorList>
    </citation>
    <scope>NUCLEOTIDE SEQUENCE [LARGE SCALE GENOMIC DNA]</scope>
    <source>
        <strain evidence="9 10">DSM 27848</strain>
    </source>
</reference>
<comment type="similarity">
    <text evidence="2">Belongs to the resistance-nodulation-cell division (RND) (TC 2.A.6) family. MmpL subfamily.</text>
</comment>
<accession>A0ABU0D6J5</accession>
<feature type="transmembrane region" description="Helical" evidence="7">
    <location>
        <begin position="661"/>
        <end position="684"/>
    </location>
</feature>
<evidence type="ECO:0000256" key="6">
    <source>
        <dbReference type="ARBA" id="ARBA00023136"/>
    </source>
</evidence>
<evidence type="ECO:0000256" key="2">
    <source>
        <dbReference type="ARBA" id="ARBA00010157"/>
    </source>
</evidence>
<evidence type="ECO:0000313" key="9">
    <source>
        <dbReference type="EMBL" id="MDQ0344019.1"/>
    </source>
</evidence>
<feature type="domain" description="SSD" evidence="8">
    <location>
        <begin position="591"/>
        <end position="719"/>
    </location>
</feature>
<keyword evidence="6 7" id="KW-0472">Membrane</keyword>
<comment type="caution">
    <text evidence="9">The sequence shown here is derived from an EMBL/GenBank/DDBJ whole genome shotgun (WGS) entry which is preliminary data.</text>
</comment>
<feature type="transmembrane region" description="Helical" evidence="7">
    <location>
        <begin position="226"/>
        <end position="247"/>
    </location>
</feature>
<dbReference type="PANTHER" id="PTHR33406:SF6">
    <property type="entry name" value="MEMBRANE PROTEIN YDGH-RELATED"/>
    <property type="match status" value="1"/>
</dbReference>
<feature type="domain" description="SSD" evidence="8">
    <location>
        <begin position="242"/>
        <end position="356"/>
    </location>
</feature>
<dbReference type="InterPro" id="IPR004869">
    <property type="entry name" value="MMPL_dom"/>
</dbReference>
<feature type="transmembrane region" description="Helical" evidence="7">
    <location>
        <begin position="201"/>
        <end position="219"/>
    </location>
</feature>
<evidence type="ECO:0000256" key="4">
    <source>
        <dbReference type="ARBA" id="ARBA00022692"/>
    </source>
</evidence>
<protein>
    <submittedName>
        <fullName evidence="9">RND superfamily putative drug exporter</fullName>
    </submittedName>
</protein>
<evidence type="ECO:0000256" key="7">
    <source>
        <dbReference type="SAM" id="Phobius"/>
    </source>
</evidence>
<dbReference type="PANTHER" id="PTHR33406">
    <property type="entry name" value="MEMBRANE PROTEIN MJ1562-RELATED"/>
    <property type="match status" value="1"/>
</dbReference>
<dbReference type="Gene3D" id="1.20.1640.10">
    <property type="entry name" value="Multidrug efflux transporter AcrB transmembrane domain"/>
    <property type="match status" value="2"/>
</dbReference>
<evidence type="ECO:0000313" key="10">
    <source>
        <dbReference type="Proteomes" id="UP001232343"/>
    </source>
</evidence>
<evidence type="ECO:0000256" key="1">
    <source>
        <dbReference type="ARBA" id="ARBA00004651"/>
    </source>
</evidence>
<feature type="transmembrane region" description="Helical" evidence="7">
    <location>
        <begin position="331"/>
        <end position="358"/>
    </location>
</feature>
<comment type="subcellular location">
    <subcellularLocation>
        <location evidence="1">Cell membrane</location>
        <topology evidence="1">Multi-pass membrane protein</topology>
    </subcellularLocation>
</comment>
<organism evidence="9 10">
    <name type="scientific">Lederbergia wuyishanensis</name>
    <dbReference type="NCBI Taxonomy" id="1347903"/>
    <lineage>
        <taxon>Bacteria</taxon>
        <taxon>Bacillati</taxon>
        <taxon>Bacillota</taxon>
        <taxon>Bacilli</taxon>
        <taxon>Bacillales</taxon>
        <taxon>Bacillaceae</taxon>
        <taxon>Lederbergia</taxon>
    </lineage>
</organism>
<dbReference type="RefSeq" id="WP_244682165.1">
    <property type="nucleotide sequence ID" value="NZ_JALIRM010000010.1"/>
</dbReference>
<gene>
    <name evidence="9" type="ORF">J2S14_002854</name>
</gene>
<evidence type="ECO:0000259" key="8">
    <source>
        <dbReference type="PROSITE" id="PS50156"/>
    </source>
</evidence>
<evidence type="ECO:0000256" key="5">
    <source>
        <dbReference type="ARBA" id="ARBA00022989"/>
    </source>
</evidence>
<dbReference type="PROSITE" id="PS50156">
    <property type="entry name" value="SSD"/>
    <property type="match status" value="2"/>
</dbReference>
<sequence length="746" mass="82479">MKLHPFNTWGKYVGGRLSRWLTLATWVLLTVVLSFAWPAVNEVEDDATQDLPATTMSQQANVLINKEFPNDAGNPVLIVWHRDDKLTDRDYEAIRTLYSKLNDSPLKMQSTLPPLGNIPVPALAQSASKDGTSIVTPIFFDKNAGMEILQDNMDSLEERITQTLNENPFEKKLSDAGLHVRLSGPVGIQTDAVNLFSQADVKLLIATVLLVLILLILLYRSPFMAIIPLIVVGFAYGLISPTLGFLADHGWITVDAQGVSIMTVLLFGAGTDYCLFLISRYRDTLLHEENKFKALQMAIKESSGAITMSALTVVIGLGTLGLAHYGSFHRFAVPFSLAVFLMGIAALTLLPALLAIFGRGAFYPFIPRTPKMTETLSKMKGKIIKQRKEKGKISKGLGRIVTRRPWMIILLSLILLGGLASFVPRVHYTYDLLESFPKDMPSREGFDLISSHFSAGELAPVKVVIDTEGKQEPWEERLSNIPFITDVLEPMQGKSNPQLYLYEVSLKENPYSLEAINRIPELHDHLKEILDKAGIKDAENHFWVGGETAVLYDTKVTTERDQSVIIPVMISIISLLLLFYLRSLTAMVYLVATVVLSFFSALGAGWLILHYGFGDPAIQGAIPLYAFVFLVALGEDYNIFMVSEIWKNKRKQNHREAVANGVIQTGSVITSAGLILAGTFAVLATLPIQVLVQFGIVTAIGVLLDTFIVRPLLVPAITTVLGRYAFWPGKLWRKKEVTTDNSSISS</sequence>
<keyword evidence="10" id="KW-1185">Reference proteome</keyword>
<dbReference type="EMBL" id="JAUSUO010000007">
    <property type="protein sequence ID" value="MDQ0344019.1"/>
    <property type="molecule type" value="Genomic_DNA"/>
</dbReference>
<dbReference type="InterPro" id="IPR000731">
    <property type="entry name" value="SSD"/>
</dbReference>
<feature type="transmembrane region" description="Helical" evidence="7">
    <location>
        <begin position="588"/>
        <end position="609"/>
    </location>
</feature>
<feature type="transmembrane region" description="Helical" evidence="7">
    <location>
        <begin position="405"/>
        <end position="423"/>
    </location>
</feature>
<feature type="transmembrane region" description="Helical" evidence="7">
    <location>
        <begin position="690"/>
        <end position="713"/>
    </location>
</feature>
<feature type="transmembrane region" description="Helical" evidence="7">
    <location>
        <begin position="564"/>
        <end position="581"/>
    </location>
</feature>
<dbReference type="SUPFAM" id="SSF82866">
    <property type="entry name" value="Multidrug efflux transporter AcrB transmembrane domain"/>
    <property type="match status" value="2"/>
</dbReference>
<keyword evidence="5 7" id="KW-1133">Transmembrane helix</keyword>
<feature type="transmembrane region" description="Helical" evidence="7">
    <location>
        <begin position="259"/>
        <end position="281"/>
    </location>
</feature>
<keyword evidence="3" id="KW-1003">Cell membrane</keyword>